<evidence type="ECO:0008006" key="4">
    <source>
        <dbReference type="Google" id="ProtNLM"/>
    </source>
</evidence>
<evidence type="ECO:0000256" key="1">
    <source>
        <dbReference type="SAM" id="Phobius"/>
    </source>
</evidence>
<evidence type="ECO:0000313" key="3">
    <source>
        <dbReference type="Proteomes" id="UP000053669"/>
    </source>
</evidence>
<keyword evidence="1" id="KW-0812">Transmembrane</keyword>
<feature type="transmembrane region" description="Helical" evidence="1">
    <location>
        <begin position="106"/>
        <end position="125"/>
    </location>
</feature>
<dbReference type="Proteomes" id="UP000053669">
    <property type="component" value="Unassembled WGS sequence"/>
</dbReference>
<dbReference type="AlphaFoldDB" id="A0A101SFA9"/>
<gene>
    <name evidence="2" type="ORF">AQJ46_10460</name>
</gene>
<feature type="transmembrane region" description="Helical" evidence="1">
    <location>
        <begin position="315"/>
        <end position="336"/>
    </location>
</feature>
<reference evidence="2 3" key="1">
    <citation type="submission" date="2015-10" db="EMBL/GenBank/DDBJ databases">
        <title>Draft genome sequence of Streptomyces canus DSM 40017, type strain for the species Streptomyces canus.</title>
        <authorList>
            <person name="Ruckert C."/>
            <person name="Winkler A."/>
            <person name="Kalinowski J."/>
            <person name="Kampfer P."/>
            <person name="Glaeser S."/>
        </authorList>
    </citation>
    <scope>NUCLEOTIDE SEQUENCE [LARGE SCALE GENOMIC DNA]</scope>
    <source>
        <strain evidence="2 3">DSM 40017</strain>
    </source>
</reference>
<dbReference type="STRING" id="58343.AQJ46_10460"/>
<feature type="transmembrane region" description="Helical" evidence="1">
    <location>
        <begin position="236"/>
        <end position="255"/>
    </location>
</feature>
<proteinExistence type="predicted"/>
<organism evidence="2 3">
    <name type="scientific">Streptomyces canus</name>
    <dbReference type="NCBI Taxonomy" id="58343"/>
    <lineage>
        <taxon>Bacteria</taxon>
        <taxon>Bacillati</taxon>
        <taxon>Actinomycetota</taxon>
        <taxon>Actinomycetes</taxon>
        <taxon>Kitasatosporales</taxon>
        <taxon>Streptomycetaceae</taxon>
        <taxon>Streptomyces</taxon>
        <taxon>Streptomyces aurantiacus group</taxon>
    </lineage>
</organism>
<dbReference type="RefSeq" id="WP_059205305.1">
    <property type="nucleotide sequence ID" value="NZ_KQ948658.1"/>
</dbReference>
<evidence type="ECO:0000313" key="2">
    <source>
        <dbReference type="EMBL" id="KUN72820.1"/>
    </source>
</evidence>
<keyword evidence="1" id="KW-0472">Membrane</keyword>
<protein>
    <recommendedName>
        <fullName evidence="4">Peptidase M50</fullName>
    </recommendedName>
</protein>
<sequence>MNRVRLHALDSRPDGDEWIVGRRATGRFVALPEVGKQALDLLGQGLTPDEVGERLRARTGDDVDVPDFVEALLGLGFVAEVDGRVIDQEPPPTPTLAWIRPRHVRWLLSPAVPVAVALLIAVTLLTRPPVPLDYRTLLWSAHGSAVVALGAGVGWGLLLLHECAHLLTARATGAAGRMRLGTRLQFLVMQTDISGIELAPRRHRLTAYLAGIATNLTAASLAALAAGVTTGTPRRVLAAVALLALLPLPFQLMVFMRTDLYFVLQDLTRCRDLFGDGVAYTRYRARRLLRRRGRRTDDRDPSLGLPAHERRAVRVYGVVLVVGTALCLAFFAAVTLPADLTLFARAAVKSGTGRSAGDRLDGIAVVVALGGLHALWLRTWWRGRRLRR</sequence>
<dbReference type="EMBL" id="LMWU01000009">
    <property type="protein sequence ID" value="KUN72820.1"/>
    <property type="molecule type" value="Genomic_DNA"/>
</dbReference>
<comment type="caution">
    <text evidence="2">The sequence shown here is derived from an EMBL/GenBank/DDBJ whole genome shotgun (WGS) entry which is preliminary data.</text>
</comment>
<accession>A0A101SFA9</accession>
<feature type="transmembrane region" description="Helical" evidence="1">
    <location>
        <begin position="137"/>
        <end position="160"/>
    </location>
</feature>
<name>A0A101SFA9_9ACTN</name>
<keyword evidence="1" id="KW-1133">Transmembrane helix</keyword>
<feature type="transmembrane region" description="Helical" evidence="1">
    <location>
        <begin position="362"/>
        <end position="381"/>
    </location>
</feature>
<feature type="transmembrane region" description="Helical" evidence="1">
    <location>
        <begin position="207"/>
        <end position="230"/>
    </location>
</feature>